<keyword evidence="2" id="KW-1185">Reference proteome</keyword>
<name>A0A0A1SYK3_9HYPO</name>
<organism evidence="1 2">
    <name type="scientific">[Torrubiella] hemipterigena</name>
    <dbReference type="NCBI Taxonomy" id="1531966"/>
    <lineage>
        <taxon>Eukaryota</taxon>
        <taxon>Fungi</taxon>
        <taxon>Dikarya</taxon>
        <taxon>Ascomycota</taxon>
        <taxon>Pezizomycotina</taxon>
        <taxon>Sordariomycetes</taxon>
        <taxon>Hypocreomycetidae</taxon>
        <taxon>Hypocreales</taxon>
        <taxon>Clavicipitaceae</taxon>
        <taxon>Clavicipitaceae incertae sedis</taxon>
        <taxon>'Torrubiella' clade</taxon>
    </lineage>
</organism>
<dbReference type="Proteomes" id="UP000039046">
    <property type="component" value="Unassembled WGS sequence"/>
</dbReference>
<sequence length="328" mass="37503">MMESVGSLLADIANYIADGQRILGLADKHHWSQDEYDLLRAFERTLDEAKKDFQELTPFIKGQSNYERDRSFDSIEELRALRIKFEANTQNVKDWSRSGGPVNPIWIRDTSALQKDLHRAQCRAARRVFTMTQETTHRCLGAFLVNRKIHAMKAPQAPEGEYHQQQQLEDTMVCNAIGVFERFGDQDVAFVCDFCDGYIVWEDLERVPTTRSIWNGYQLPEGDPLNVIREWKAAGMAQSNQEAKEVVFAPIAVANHIPPTRGDWQAMLLCPLCEVEGKTARDLDDEEDPDVTSNRFDDLDALQEHMEWQHSTTTYLPVVASSNSCIMM</sequence>
<protein>
    <submittedName>
        <fullName evidence="1">Uncharacterized protein</fullName>
    </submittedName>
</protein>
<dbReference type="EMBL" id="CDHN01000003">
    <property type="protein sequence ID" value="CEJ89856.1"/>
    <property type="molecule type" value="Genomic_DNA"/>
</dbReference>
<accession>A0A0A1SYK3</accession>
<reference evidence="1 2" key="1">
    <citation type="journal article" date="2015" name="Genome Announc.">
        <title>Draft Genome Sequence and Gene Annotation of the Entomopathogenic Fungus Verticillium hemipterigenum.</title>
        <authorList>
            <person name="Horn F."/>
            <person name="Habel A."/>
            <person name="Scharf D.H."/>
            <person name="Dworschak J."/>
            <person name="Brakhage A.A."/>
            <person name="Guthke R."/>
            <person name="Hertweck C."/>
            <person name="Linde J."/>
        </authorList>
    </citation>
    <scope>NUCLEOTIDE SEQUENCE [LARGE SCALE GENOMIC DNA]</scope>
</reference>
<proteinExistence type="predicted"/>
<dbReference type="OrthoDB" id="5221663at2759"/>
<evidence type="ECO:0000313" key="2">
    <source>
        <dbReference type="Proteomes" id="UP000039046"/>
    </source>
</evidence>
<dbReference type="AlphaFoldDB" id="A0A0A1SYK3"/>
<dbReference type="HOGENOM" id="CLU_035068_0_0_1"/>
<dbReference type="STRING" id="1531966.A0A0A1SYK3"/>
<gene>
    <name evidence="1" type="ORF">VHEMI05679</name>
</gene>
<evidence type="ECO:0000313" key="1">
    <source>
        <dbReference type="EMBL" id="CEJ89856.1"/>
    </source>
</evidence>